<dbReference type="GO" id="GO:0046677">
    <property type="term" value="P:response to antibiotic"/>
    <property type="evidence" value="ECO:0007669"/>
    <property type="project" value="UniProtKB-KW"/>
</dbReference>
<dbReference type="CDD" id="cd03711">
    <property type="entry name" value="Tet_C"/>
    <property type="match status" value="1"/>
</dbReference>
<dbReference type="Pfam" id="PF00679">
    <property type="entry name" value="EFG_C"/>
    <property type="match status" value="1"/>
</dbReference>
<gene>
    <name evidence="8" type="ORF">IB211_00345</name>
</gene>
<comment type="function">
    <text evidence="1">Abolishes the inhibitory effect of tetracyclin on protein synthesis by a non-covalent modification of the ribosomes.</text>
</comment>
<dbReference type="InterPro" id="IPR053905">
    <property type="entry name" value="EF-G-like_DII"/>
</dbReference>
<dbReference type="PRINTS" id="PR01037">
    <property type="entry name" value="TCRTETOQM"/>
</dbReference>
<dbReference type="KEGG" id="ibu:IB211_00345"/>
<dbReference type="eggNOG" id="COG0480">
    <property type="taxonomic scope" value="Bacteria"/>
</dbReference>
<dbReference type="InterPro" id="IPR005225">
    <property type="entry name" value="Small_GTP-bd"/>
</dbReference>
<dbReference type="InterPro" id="IPR000640">
    <property type="entry name" value="EFG_V-like"/>
</dbReference>
<dbReference type="InterPro" id="IPR027417">
    <property type="entry name" value="P-loop_NTPase"/>
</dbReference>
<evidence type="ECO:0000259" key="7">
    <source>
        <dbReference type="PROSITE" id="PS51722"/>
    </source>
</evidence>
<dbReference type="InterPro" id="IPR014721">
    <property type="entry name" value="Ribsml_uS5_D2-typ_fold_subgr"/>
</dbReference>
<dbReference type="GO" id="GO:0006412">
    <property type="term" value="P:translation"/>
    <property type="evidence" value="ECO:0007669"/>
    <property type="project" value="UniProtKB-KW"/>
</dbReference>
<keyword evidence="9" id="KW-1185">Reference proteome</keyword>
<reference evidence="8 9" key="1">
    <citation type="journal article" date="2015" name="Nat. Commun.">
        <title>Production of butyrate from lysine and the Amadori product fructoselysine by a human gut commensal.</title>
        <authorList>
            <person name="Bui T.P."/>
            <person name="Ritari J."/>
            <person name="Boeren S."/>
            <person name="de Waard P."/>
            <person name="Plugge C.M."/>
            <person name="de Vos W.M."/>
        </authorList>
    </citation>
    <scope>NUCLEOTIDE SEQUENCE [LARGE SCALE GENOMIC DNA]</scope>
    <source>
        <strain evidence="8 9">AF211</strain>
    </source>
</reference>
<evidence type="ECO:0000313" key="8">
    <source>
        <dbReference type="EMBL" id="ALP92740.1"/>
    </source>
</evidence>
<dbReference type="InterPro" id="IPR009000">
    <property type="entry name" value="Transl_B-barrel_sf"/>
</dbReference>
<keyword evidence="4" id="KW-0342">GTP-binding</keyword>
<sequence length="891" mass="99061">MRRLAVGILAHVDAGKTTLSEALLYRTGCLRRLGRVDHGDAFLDTAPLERERGITIFSKQAVLPLGETELTLLDTPGHVDFSAEMERTLRVLDCAILVISGTDGVQGHTRTLWRLLEQYGVPTFVFINKMDLPGADRAGLLAGLKRRLGDGCTDFGAEGAALLENVAVCDEAALERYLEAGTLSDGEVAGLVGARKLFPCYFGSALRLEGVDALLEGLERYGPRPDYPPEFGARVYKISRDAQGGRLTHLKVTGGRLRVKDLLTNRRADLGEEQIWEEKADQIRIYSGERYRAVEEVPAGTVCAVTGLSRTYPGEGLGWERAPEPPALEPVLTYQVLLPPGCDPHRALLKLRELQEEDPQLHIVWNEPLREIHIQLMGEVQLEVLRVLIAQRFGLEVGFGAGSIVYRETIAAPVEGVGHFEPLRHYAEVHLLLEPGPRGSGLQFSSSCGEDMLDRNWQRLILTHLAERSHPGVLTGAPVTDLRITLVAGRAHVKHTEGGDFRQATYRAVRQGLMQAESILLEPWYEFRLELPAEHVGRALSDLQRMTGEVSPPETEGEETVLTGAAPVACLRDYAREVAAYTRGRGRLFCTLRGYAPCHNQAEVVAALGYDSLRDTENPADSVFCAHGAGFTVKWDQVRKYMHVDSGLRLEKAEEEEATPAARRAPAGYAHSLEQDKELQAIFERTYGPVKRRDFQPQARPPRRETEGAGEKRSIRPPDLGPEYLLVDGYNIIFAWEDLKAVARDSLDAARQLLMDLLSNYQGFRKCEVILVFDAYKVPRNTGEVVRYHNIYVVYTREAETADAYIEKATYEIGKKHRVRVATSDGAEQLIILGHGALRLSASTFRAELERTGGEIQAILERNNRRVRSQPVKAALDRAGEARRREREEGS</sequence>
<dbReference type="SMART" id="SM00889">
    <property type="entry name" value="EFG_IV"/>
    <property type="match status" value="1"/>
</dbReference>
<dbReference type="EMBL" id="CP011307">
    <property type="protein sequence ID" value="ALP92740.1"/>
    <property type="molecule type" value="Genomic_DNA"/>
</dbReference>
<dbReference type="Pfam" id="PF00009">
    <property type="entry name" value="GTP_EFTU"/>
    <property type="match status" value="1"/>
</dbReference>
<evidence type="ECO:0000313" key="9">
    <source>
        <dbReference type="Proteomes" id="UP000064844"/>
    </source>
</evidence>
<dbReference type="Pfam" id="PF22042">
    <property type="entry name" value="EF-G_D2"/>
    <property type="match status" value="1"/>
</dbReference>
<keyword evidence="5" id="KW-0046">Antibiotic resistance</keyword>
<dbReference type="NCBIfam" id="TIGR00231">
    <property type="entry name" value="small_GTP"/>
    <property type="match status" value="1"/>
</dbReference>
<dbReference type="SUPFAM" id="SSF54980">
    <property type="entry name" value="EF-G C-terminal domain-like"/>
    <property type="match status" value="2"/>
</dbReference>
<feature type="compositionally biased region" description="Basic and acidic residues" evidence="6">
    <location>
        <begin position="875"/>
        <end position="891"/>
    </location>
</feature>
<dbReference type="Gene3D" id="2.40.30.10">
    <property type="entry name" value="Translation factors"/>
    <property type="match status" value="1"/>
</dbReference>
<dbReference type="Proteomes" id="UP000064844">
    <property type="component" value="Chromosome"/>
</dbReference>
<feature type="domain" description="Tr-type G" evidence="7">
    <location>
        <begin position="1"/>
        <end position="226"/>
    </location>
</feature>
<dbReference type="InterPro" id="IPR005517">
    <property type="entry name" value="Transl_elong_EFG/EF2_IV"/>
</dbReference>
<dbReference type="SUPFAM" id="SSF52540">
    <property type="entry name" value="P-loop containing nucleoside triphosphate hydrolases"/>
    <property type="match status" value="1"/>
</dbReference>
<dbReference type="GO" id="GO:0005525">
    <property type="term" value="F:GTP binding"/>
    <property type="evidence" value="ECO:0007669"/>
    <property type="project" value="UniProtKB-KW"/>
</dbReference>
<evidence type="ECO:0000256" key="5">
    <source>
        <dbReference type="ARBA" id="ARBA00023251"/>
    </source>
</evidence>
<dbReference type="InterPro" id="IPR000795">
    <property type="entry name" value="T_Tr_GTP-bd_dom"/>
</dbReference>
<accession>A0A0S2W096</accession>
<dbReference type="Pfam" id="PF05991">
    <property type="entry name" value="NYN_YacP"/>
    <property type="match status" value="1"/>
</dbReference>
<dbReference type="eggNOG" id="COG3688">
    <property type="taxonomic scope" value="Bacteria"/>
</dbReference>
<name>A0A0S2W096_9FIRM</name>
<keyword evidence="2" id="KW-0547">Nucleotide-binding</keyword>
<dbReference type="InterPro" id="IPR010298">
    <property type="entry name" value="YacP-like"/>
</dbReference>
<dbReference type="STRING" id="1297617.IB211_00345"/>
<dbReference type="PANTHER" id="PTHR43261">
    <property type="entry name" value="TRANSLATION ELONGATION FACTOR G-RELATED"/>
    <property type="match status" value="1"/>
</dbReference>
<feature type="region of interest" description="Disordered" evidence="6">
    <location>
        <begin position="870"/>
        <end position="891"/>
    </location>
</feature>
<evidence type="ECO:0000256" key="4">
    <source>
        <dbReference type="ARBA" id="ARBA00023134"/>
    </source>
</evidence>
<dbReference type="InterPro" id="IPR035650">
    <property type="entry name" value="Tet_C"/>
</dbReference>
<dbReference type="SUPFAM" id="SSF54211">
    <property type="entry name" value="Ribosomal protein S5 domain 2-like"/>
    <property type="match status" value="1"/>
</dbReference>
<dbReference type="GO" id="GO:0003924">
    <property type="term" value="F:GTPase activity"/>
    <property type="evidence" value="ECO:0007669"/>
    <property type="project" value="InterPro"/>
</dbReference>
<dbReference type="Gene3D" id="3.30.230.10">
    <property type="match status" value="1"/>
</dbReference>
<dbReference type="Gene3D" id="3.30.70.240">
    <property type="match status" value="1"/>
</dbReference>
<dbReference type="CDD" id="cd10912">
    <property type="entry name" value="PIN_YacP-like"/>
    <property type="match status" value="1"/>
</dbReference>
<organism evidence="8 9">
    <name type="scientific">Intestinimonas butyriciproducens</name>
    <dbReference type="NCBI Taxonomy" id="1297617"/>
    <lineage>
        <taxon>Bacteria</taxon>
        <taxon>Bacillati</taxon>
        <taxon>Bacillota</taxon>
        <taxon>Clostridia</taxon>
        <taxon>Eubacteriales</taxon>
        <taxon>Intestinimonas</taxon>
    </lineage>
</organism>
<dbReference type="Gene3D" id="3.40.50.300">
    <property type="entry name" value="P-loop containing nucleotide triphosphate hydrolases"/>
    <property type="match status" value="1"/>
</dbReference>
<evidence type="ECO:0000256" key="3">
    <source>
        <dbReference type="ARBA" id="ARBA00022917"/>
    </source>
</evidence>
<protein>
    <submittedName>
        <fullName evidence="8">Ribosome protection-type tetracycline resistance group 2 protein</fullName>
    </submittedName>
</protein>
<reference evidence="9" key="2">
    <citation type="submission" date="2015-04" db="EMBL/GenBank/DDBJ databases">
        <title>A butyrogenic pathway from the amino acid lysine in a human gut commensal.</title>
        <authorList>
            <person name="de Vos W.M."/>
            <person name="Bui N.T.P."/>
            <person name="Plugge C.M."/>
            <person name="Ritari J."/>
        </authorList>
    </citation>
    <scope>NUCLEOTIDE SEQUENCE [LARGE SCALE GENOMIC DNA]</scope>
    <source>
        <strain evidence="9">AF211</strain>
    </source>
</reference>
<dbReference type="InterPro" id="IPR035647">
    <property type="entry name" value="EFG_III/V"/>
</dbReference>
<keyword evidence="3" id="KW-0648">Protein biosynthesis</keyword>
<evidence type="ECO:0000256" key="1">
    <source>
        <dbReference type="ARBA" id="ARBA00003987"/>
    </source>
</evidence>
<dbReference type="Gene3D" id="3.30.70.870">
    <property type="entry name" value="Elongation Factor G (Translational Gtpase), domain 3"/>
    <property type="match status" value="1"/>
</dbReference>
<dbReference type="PROSITE" id="PS51722">
    <property type="entry name" value="G_TR_2"/>
    <property type="match status" value="1"/>
</dbReference>
<dbReference type="RefSeq" id="WP_058116901.1">
    <property type="nucleotide sequence ID" value="NZ_CP011307.1"/>
</dbReference>
<dbReference type="SUPFAM" id="SSF50447">
    <property type="entry name" value="Translation proteins"/>
    <property type="match status" value="1"/>
</dbReference>
<dbReference type="SMART" id="SM00838">
    <property type="entry name" value="EFG_C"/>
    <property type="match status" value="1"/>
</dbReference>
<dbReference type="AlphaFoldDB" id="A0A0S2W096"/>
<dbReference type="PATRIC" id="fig|1297617.4.peg.348"/>
<feature type="compositionally biased region" description="Basic and acidic residues" evidence="6">
    <location>
        <begin position="702"/>
        <end position="716"/>
    </location>
</feature>
<feature type="region of interest" description="Disordered" evidence="6">
    <location>
        <begin position="693"/>
        <end position="716"/>
    </location>
</feature>
<dbReference type="InterPro" id="IPR020568">
    <property type="entry name" value="Ribosomal_Su5_D2-typ_SF"/>
</dbReference>
<proteinExistence type="predicted"/>
<evidence type="ECO:0000256" key="2">
    <source>
        <dbReference type="ARBA" id="ARBA00022741"/>
    </source>
</evidence>
<evidence type="ECO:0000256" key="6">
    <source>
        <dbReference type="SAM" id="MobiDB-lite"/>
    </source>
</evidence>
<dbReference type="Pfam" id="PF03764">
    <property type="entry name" value="EFG_IV"/>
    <property type="match status" value="1"/>
</dbReference>
<dbReference type="PRINTS" id="PR00315">
    <property type="entry name" value="ELONGATNFCT"/>
</dbReference>
<dbReference type="GO" id="GO:0032790">
    <property type="term" value="P:ribosome disassembly"/>
    <property type="evidence" value="ECO:0007669"/>
    <property type="project" value="TreeGrafter"/>
</dbReference>
<dbReference type="PANTHER" id="PTHR43261:SF1">
    <property type="entry name" value="RIBOSOME-RELEASING FACTOR 2, MITOCHONDRIAL"/>
    <property type="match status" value="1"/>
</dbReference>